<proteinExistence type="predicted"/>
<organism evidence="3 4">
    <name type="scientific">Symbiodinium natans</name>
    <dbReference type="NCBI Taxonomy" id="878477"/>
    <lineage>
        <taxon>Eukaryota</taxon>
        <taxon>Sar</taxon>
        <taxon>Alveolata</taxon>
        <taxon>Dinophyceae</taxon>
        <taxon>Suessiales</taxon>
        <taxon>Symbiodiniaceae</taxon>
        <taxon>Symbiodinium</taxon>
    </lineage>
</organism>
<keyword evidence="2" id="KW-0812">Transmembrane</keyword>
<feature type="transmembrane region" description="Helical" evidence="2">
    <location>
        <begin position="608"/>
        <end position="626"/>
    </location>
</feature>
<feature type="transmembrane region" description="Helical" evidence="2">
    <location>
        <begin position="134"/>
        <end position="152"/>
    </location>
</feature>
<gene>
    <name evidence="3" type="ORF">SNAT2548_LOCUS30834</name>
</gene>
<feature type="transmembrane region" description="Helical" evidence="2">
    <location>
        <begin position="477"/>
        <end position="497"/>
    </location>
</feature>
<feature type="transmembrane region" description="Helical" evidence="2">
    <location>
        <begin position="53"/>
        <end position="71"/>
    </location>
</feature>
<keyword evidence="2" id="KW-1133">Transmembrane helix</keyword>
<accession>A0A812U305</accession>
<keyword evidence="4" id="KW-1185">Reference proteome</keyword>
<keyword evidence="2" id="KW-0472">Membrane</keyword>
<feature type="region of interest" description="Disordered" evidence="1">
    <location>
        <begin position="198"/>
        <end position="260"/>
    </location>
</feature>
<evidence type="ECO:0000313" key="3">
    <source>
        <dbReference type="EMBL" id="CAE7549184.1"/>
    </source>
</evidence>
<comment type="caution">
    <text evidence="3">The sequence shown here is derived from an EMBL/GenBank/DDBJ whole genome shotgun (WGS) entry which is preliminary data.</text>
</comment>
<dbReference type="AlphaFoldDB" id="A0A812U305"/>
<name>A0A812U305_9DINO</name>
<feature type="transmembrane region" description="Helical" evidence="2">
    <location>
        <begin position="576"/>
        <end position="596"/>
    </location>
</feature>
<protein>
    <submittedName>
        <fullName evidence="3">Uncharacterized protein</fullName>
    </submittedName>
</protein>
<feature type="transmembrane region" description="Helical" evidence="2">
    <location>
        <begin position="307"/>
        <end position="330"/>
    </location>
</feature>
<dbReference type="Proteomes" id="UP000604046">
    <property type="component" value="Unassembled WGS sequence"/>
</dbReference>
<feature type="transmembrane region" description="Helical" evidence="2">
    <location>
        <begin position="83"/>
        <end position="105"/>
    </location>
</feature>
<evidence type="ECO:0000256" key="2">
    <source>
        <dbReference type="SAM" id="Phobius"/>
    </source>
</evidence>
<sequence>MNNVANQATICLQVNLPYSIGPSFGKPKIDSRQGPAGSSQAAMCVSCTVFLEYLLEVVVAMVSMIPAALVVPADRELGLFDVLLPPFLTVICMVLLFLFFFRLGVSNMIDKMWMAGWFEKSGGSLILRPARSFLTMYALVLIPEVLVAVAQGHVCPHHNRSGDFIAFFIISSLVVVRLWRQLMPSTLAEKQEAATAEAAKKAKEEEERRKKEEAAAAKKAKEEEERRKKEEAAAARKAKEEEAAQHLRRQVQEAANSMKQTGAETRMETCTVVKHIGIMLLCMWDFVADVLQSASLCHNGHGFYEKVGIVAAFILGISFAMNFLLCQMWFARNPDILEVARTSSGVGKLRLRLYRLLACTNPEVLHTMLVMSPWAPEMRLSVQKASTDLKPFGVAAQLMEDVPQFIIGLVALNSRSPWVVINMVTKCIMLLFKLMSDVLNSIIFAGSGAVSGDVIAHVKRQEKRDEMCPEPTHMCQVVVQFVTLVLDWVMLVSLKRAEPNQLTDVAETLLSTGFVVLSAGFFLGLMVVLKFVREERESLWHCSLQPELLTVAVNGCVLDPAAFSGIHPGAVGDRRLSFVPFVRCAYFCGTVGYFLWLDQFPIKQTLLYIWGGLNAVAIIGMILNVADSSERPQHYEFTLLHLQLMDEELAASLKHANDTPCLLTGGRAGEKPLAADGV</sequence>
<evidence type="ECO:0000256" key="1">
    <source>
        <dbReference type="SAM" id="MobiDB-lite"/>
    </source>
</evidence>
<feature type="compositionally biased region" description="Basic and acidic residues" evidence="1">
    <location>
        <begin position="198"/>
        <end position="245"/>
    </location>
</feature>
<feature type="transmembrane region" description="Helical" evidence="2">
    <location>
        <begin position="509"/>
        <end position="529"/>
    </location>
</feature>
<evidence type="ECO:0000313" key="4">
    <source>
        <dbReference type="Proteomes" id="UP000604046"/>
    </source>
</evidence>
<dbReference type="EMBL" id="CAJNDS010002626">
    <property type="protein sequence ID" value="CAE7549184.1"/>
    <property type="molecule type" value="Genomic_DNA"/>
</dbReference>
<feature type="transmembrane region" description="Helical" evidence="2">
    <location>
        <begin position="164"/>
        <end position="180"/>
    </location>
</feature>
<reference evidence="3" key="1">
    <citation type="submission" date="2021-02" db="EMBL/GenBank/DDBJ databases">
        <authorList>
            <person name="Dougan E. K."/>
            <person name="Rhodes N."/>
            <person name="Thang M."/>
            <person name="Chan C."/>
        </authorList>
    </citation>
    <scope>NUCLEOTIDE SEQUENCE</scope>
</reference>